<dbReference type="Pfam" id="PF22725">
    <property type="entry name" value="GFO_IDH_MocA_C3"/>
    <property type="match status" value="1"/>
</dbReference>
<dbReference type="AlphaFoldDB" id="A0A7C4LMS3"/>
<proteinExistence type="predicted"/>
<dbReference type="Gene3D" id="3.40.50.720">
    <property type="entry name" value="NAD(P)-binding Rossmann-like Domain"/>
    <property type="match status" value="1"/>
</dbReference>
<dbReference type="InterPro" id="IPR055170">
    <property type="entry name" value="GFO_IDH_MocA-like_dom"/>
</dbReference>
<accession>A0A7C4LMS3</accession>
<dbReference type="GO" id="GO:0000166">
    <property type="term" value="F:nucleotide binding"/>
    <property type="evidence" value="ECO:0007669"/>
    <property type="project" value="InterPro"/>
</dbReference>
<dbReference type="InterPro" id="IPR050463">
    <property type="entry name" value="Gfo/Idh/MocA_oxidrdct_glycsds"/>
</dbReference>
<evidence type="ECO:0000259" key="2">
    <source>
        <dbReference type="Pfam" id="PF22725"/>
    </source>
</evidence>
<gene>
    <name evidence="3" type="ORF">ENS64_16630</name>
</gene>
<evidence type="ECO:0000259" key="1">
    <source>
        <dbReference type="Pfam" id="PF01408"/>
    </source>
</evidence>
<feature type="domain" description="GFO/IDH/MocA-like oxidoreductase" evidence="2">
    <location>
        <begin position="272"/>
        <end position="392"/>
    </location>
</feature>
<dbReference type="InterPro" id="IPR000683">
    <property type="entry name" value="Gfo/Idh/MocA-like_OxRdtase_N"/>
</dbReference>
<comment type="caution">
    <text evidence="3">The sequence shown here is derived from an EMBL/GenBank/DDBJ whole genome shotgun (WGS) entry which is preliminary data.</text>
</comment>
<dbReference type="PANTHER" id="PTHR43818">
    <property type="entry name" value="BCDNA.GH03377"/>
    <property type="match status" value="1"/>
</dbReference>
<dbReference type="InterPro" id="IPR036291">
    <property type="entry name" value="NAD(P)-bd_dom_sf"/>
</dbReference>
<feature type="domain" description="Gfo/Idh/MocA-like oxidoreductase N-terminal" evidence="1">
    <location>
        <begin position="54"/>
        <end position="189"/>
    </location>
</feature>
<dbReference type="Pfam" id="PF01408">
    <property type="entry name" value="GFO_IDH_MocA"/>
    <property type="match status" value="1"/>
</dbReference>
<dbReference type="SUPFAM" id="SSF51735">
    <property type="entry name" value="NAD(P)-binding Rossmann-fold domains"/>
    <property type="match status" value="1"/>
</dbReference>
<name>A0A7C4LMS3_9PLAN</name>
<organism evidence="3">
    <name type="scientific">Schlesneria paludicola</name>
    <dbReference type="NCBI Taxonomy" id="360056"/>
    <lineage>
        <taxon>Bacteria</taxon>
        <taxon>Pseudomonadati</taxon>
        <taxon>Planctomycetota</taxon>
        <taxon>Planctomycetia</taxon>
        <taxon>Planctomycetales</taxon>
        <taxon>Planctomycetaceae</taxon>
        <taxon>Schlesneria</taxon>
    </lineage>
</organism>
<sequence length="529" mass="58267">MQLTPEQQRIGKDNFHEAVSFTRRSFLAGAIAGGATGLGAAYFGYKELQGNPVKVGFIGTGDEGSVLLTQHPPAYMDIVAVADLRDTNRVRALHGDGNDVRVGLIRKLGREKAMSIKLYADHRELLRNHPEIEAVVIAIPLCQHAAVAIECLKAGKHVLTEKLMAHTVAQCKEMIQVARQERKLLAVGHQRHYNVLYDNANDLLRKGLLGDVKFIRAQWHRNNSFPGRDSWRPGGYTAESFARKFAKDIEGLTARAKAAGFASLDEYLDKEFGYPSMDRLVNWRLYHKTGGGLMAELGSHQLDAASIFLGKVKPIACYGYGGKNFYGVKGIGSPEQQSDDREIEDHVYMTFEFPGPHYAEDQNDIVIVTYSSISTNRMEPYGETVFGSRGTLIMKEEQEALLFKEASPTTGAGGPDQRLYVLAGDDGKPALNASDSTGPSRAAAVADIGKVSRGYTEEMEHFAYCVRHGIFESPENGGLRCPGEQGMKDAIMALTSNLAMRTKKRIVFKDEWFDPDHPATPETDPEIVG</sequence>
<dbReference type="Gene3D" id="3.30.360.10">
    <property type="entry name" value="Dihydrodipicolinate Reductase, domain 2"/>
    <property type="match status" value="1"/>
</dbReference>
<evidence type="ECO:0000313" key="3">
    <source>
        <dbReference type="EMBL" id="HGT40872.1"/>
    </source>
</evidence>
<dbReference type="PANTHER" id="PTHR43818:SF12">
    <property type="entry name" value="NADH-DEPENDENT DEHYDROGENASE-RELATED"/>
    <property type="match status" value="1"/>
</dbReference>
<reference evidence="3" key="1">
    <citation type="journal article" date="2020" name="mSystems">
        <title>Genome- and Community-Level Interaction Insights into Carbon Utilization and Element Cycling Functions of Hydrothermarchaeota in Hydrothermal Sediment.</title>
        <authorList>
            <person name="Zhou Z."/>
            <person name="Liu Y."/>
            <person name="Xu W."/>
            <person name="Pan J."/>
            <person name="Luo Z.H."/>
            <person name="Li M."/>
        </authorList>
    </citation>
    <scope>NUCLEOTIDE SEQUENCE [LARGE SCALE GENOMIC DNA]</scope>
    <source>
        <strain evidence="3">SpSt-508</strain>
    </source>
</reference>
<dbReference type="EMBL" id="DSVQ01000019">
    <property type="protein sequence ID" value="HGT40872.1"/>
    <property type="molecule type" value="Genomic_DNA"/>
</dbReference>
<protein>
    <submittedName>
        <fullName evidence="3">Gfo/Idh/MocA family oxidoreductase</fullName>
    </submittedName>
</protein>
<dbReference type="SUPFAM" id="SSF55347">
    <property type="entry name" value="Glyceraldehyde-3-phosphate dehydrogenase-like, C-terminal domain"/>
    <property type="match status" value="1"/>
</dbReference>